<dbReference type="Gene3D" id="3.40.50.2300">
    <property type="match status" value="2"/>
</dbReference>
<dbReference type="Pfam" id="PF00356">
    <property type="entry name" value="LacI"/>
    <property type="match status" value="1"/>
</dbReference>
<keyword evidence="1" id="KW-0805">Transcription regulation</keyword>
<dbReference type="SUPFAM" id="SSF47413">
    <property type="entry name" value="lambda repressor-like DNA-binding domains"/>
    <property type="match status" value="1"/>
</dbReference>
<dbReference type="SMART" id="SM00354">
    <property type="entry name" value="HTH_LACI"/>
    <property type="match status" value="1"/>
</dbReference>
<evidence type="ECO:0000256" key="2">
    <source>
        <dbReference type="ARBA" id="ARBA00023125"/>
    </source>
</evidence>
<dbReference type="Proteomes" id="UP000444401">
    <property type="component" value="Unassembled WGS sequence"/>
</dbReference>
<dbReference type="EMBL" id="WTYO01000005">
    <property type="protein sequence ID" value="MXO69509.1"/>
    <property type="molecule type" value="Genomic_DNA"/>
</dbReference>
<keyword evidence="3" id="KW-0804">Transcription</keyword>
<protein>
    <submittedName>
        <fullName evidence="5">LacI family DNA-binding transcriptional regulator</fullName>
    </submittedName>
</protein>
<sequence>MARGKKRSTIVDVAKLAQVSPKSVSRVFNNEPHITPALRKKVLRAAETLNYHPNVMAQGLVRRQSYLIGLVYEKPSPSYVVELQRGALERLHGERYRLIVLPVESVGDHPQDVVATIRSAALDGVILAPPAADHPEVLDGLLQARVPFARITPQSREGVGLSTTMDDIAAGREIAEHVIGQGHRRIAIIKGDPAHPVSEQRLAAYRAAFEDAGVAYLPELVETGDFSFESGYEATRRILSRKLRPTAILAQNDDMAVGAMSAARELGFDVPADLSVAGFDDSEIARVVWPRLTTVRQPVVEMAHTAADMLLRELAGEDPGPTVVHTHSLVERLTVAPPPAA</sequence>
<dbReference type="Gene3D" id="1.10.260.40">
    <property type="entry name" value="lambda repressor-like DNA-binding domains"/>
    <property type="match status" value="1"/>
</dbReference>
<dbReference type="Pfam" id="PF13377">
    <property type="entry name" value="Peripla_BP_3"/>
    <property type="match status" value="1"/>
</dbReference>
<comment type="caution">
    <text evidence="5">The sequence shown here is derived from an EMBL/GenBank/DDBJ whole genome shotgun (WGS) entry which is preliminary data.</text>
</comment>
<evidence type="ECO:0000256" key="1">
    <source>
        <dbReference type="ARBA" id="ARBA00023015"/>
    </source>
</evidence>
<dbReference type="RefSeq" id="WP_160734120.1">
    <property type="nucleotide sequence ID" value="NZ_CP139719.1"/>
</dbReference>
<organism evidence="5 6">
    <name type="scientific">Pelagerythrobacter marinus</name>
    <dbReference type="NCBI Taxonomy" id="538382"/>
    <lineage>
        <taxon>Bacteria</taxon>
        <taxon>Pseudomonadati</taxon>
        <taxon>Pseudomonadota</taxon>
        <taxon>Alphaproteobacteria</taxon>
        <taxon>Sphingomonadales</taxon>
        <taxon>Erythrobacteraceae</taxon>
        <taxon>Pelagerythrobacter</taxon>
    </lineage>
</organism>
<evidence type="ECO:0000256" key="3">
    <source>
        <dbReference type="ARBA" id="ARBA00023163"/>
    </source>
</evidence>
<dbReference type="PANTHER" id="PTHR30146">
    <property type="entry name" value="LACI-RELATED TRANSCRIPTIONAL REPRESSOR"/>
    <property type="match status" value="1"/>
</dbReference>
<dbReference type="InterPro" id="IPR010982">
    <property type="entry name" value="Lambda_DNA-bd_dom_sf"/>
</dbReference>
<evidence type="ECO:0000313" key="6">
    <source>
        <dbReference type="Proteomes" id="UP000444401"/>
    </source>
</evidence>
<gene>
    <name evidence="5" type="ORF">GRI72_11830</name>
</gene>
<dbReference type="CDD" id="cd01545">
    <property type="entry name" value="PBP1_SalR"/>
    <property type="match status" value="1"/>
</dbReference>
<dbReference type="GO" id="GO:0003677">
    <property type="term" value="F:DNA binding"/>
    <property type="evidence" value="ECO:0007669"/>
    <property type="project" value="UniProtKB-KW"/>
</dbReference>
<evidence type="ECO:0000259" key="4">
    <source>
        <dbReference type="PROSITE" id="PS50932"/>
    </source>
</evidence>
<dbReference type="PROSITE" id="PS50932">
    <property type="entry name" value="HTH_LACI_2"/>
    <property type="match status" value="1"/>
</dbReference>
<dbReference type="CDD" id="cd01392">
    <property type="entry name" value="HTH_LacI"/>
    <property type="match status" value="1"/>
</dbReference>
<accession>A0ABW9V021</accession>
<evidence type="ECO:0000313" key="5">
    <source>
        <dbReference type="EMBL" id="MXO69509.1"/>
    </source>
</evidence>
<dbReference type="SUPFAM" id="SSF53822">
    <property type="entry name" value="Periplasmic binding protein-like I"/>
    <property type="match status" value="1"/>
</dbReference>
<keyword evidence="6" id="KW-1185">Reference proteome</keyword>
<reference evidence="5 6" key="1">
    <citation type="submission" date="2019-12" db="EMBL/GenBank/DDBJ databases">
        <title>Genomic-based taxomic classification of the family Erythrobacteraceae.</title>
        <authorList>
            <person name="Xu L."/>
        </authorList>
    </citation>
    <scope>NUCLEOTIDE SEQUENCE [LARGE SCALE GENOMIC DNA]</scope>
    <source>
        <strain evidence="5 6">H32</strain>
    </source>
</reference>
<name>A0ABW9V021_9SPHN</name>
<proteinExistence type="predicted"/>
<dbReference type="InterPro" id="IPR028082">
    <property type="entry name" value="Peripla_BP_I"/>
</dbReference>
<keyword evidence="2 5" id="KW-0238">DNA-binding</keyword>
<dbReference type="PANTHER" id="PTHR30146:SF153">
    <property type="entry name" value="LACTOSE OPERON REPRESSOR"/>
    <property type="match status" value="1"/>
</dbReference>
<dbReference type="InterPro" id="IPR046335">
    <property type="entry name" value="LacI/GalR-like_sensor"/>
</dbReference>
<dbReference type="InterPro" id="IPR000843">
    <property type="entry name" value="HTH_LacI"/>
</dbReference>
<feature type="domain" description="HTH lacI-type" evidence="4">
    <location>
        <begin position="8"/>
        <end position="62"/>
    </location>
</feature>